<comment type="caution">
    <text evidence="2">The sequence shown here is derived from an EMBL/GenBank/DDBJ whole genome shotgun (WGS) entry which is preliminary data.</text>
</comment>
<organism evidence="2 3">
    <name type="scientific">Volvox africanus</name>
    <dbReference type="NCBI Taxonomy" id="51714"/>
    <lineage>
        <taxon>Eukaryota</taxon>
        <taxon>Viridiplantae</taxon>
        <taxon>Chlorophyta</taxon>
        <taxon>core chlorophytes</taxon>
        <taxon>Chlorophyceae</taxon>
        <taxon>CS clade</taxon>
        <taxon>Chlamydomonadales</taxon>
        <taxon>Volvocaceae</taxon>
        <taxon>Volvox</taxon>
    </lineage>
</organism>
<dbReference type="Proteomes" id="UP001165090">
    <property type="component" value="Unassembled WGS sequence"/>
</dbReference>
<evidence type="ECO:0000313" key="3">
    <source>
        <dbReference type="Proteomes" id="UP001165090"/>
    </source>
</evidence>
<dbReference type="EMBL" id="BSDZ01000035">
    <property type="protein sequence ID" value="GLI66602.1"/>
    <property type="molecule type" value="Genomic_DNA"/>
</dbReference>
<feature type="region of interest" description="Disordered" evidence="1">
    <location>
        <begin position="31"/>
        <end position="72"/>
    </location>
</feature>
<evidence type="ECO:0000313" key="2">
    <source>
        <dbReference type="EMBL" id="GLI66602.1"/>
    </source>
</evidence>
<protein>
    <submittedName>
        <fullName evidence="2">Uncharacterized protein</fullName>
    </submittedName>
</protein>
<keyword evidence="3" id="KW-1185">Reference proteome</keyword>
<reference evidence="2 3" key="1">
    <citation type="journal article" date="2023" name="IScience">
        <title>Expanded male sex-determining region conserved during the evolution of homothallism in the green alga Volvox.</title>
        <authorList>
            <person name="Yamamoto K."/>
            <person name="Matsuzaki R."/>
            <person name="Mahakham W."/>
            <person name="Heman W."/>
            <person name="Sekimoto H."/>
            <person name="Kawachi M."/>
            <person name="Minakuchi Y."/>
            <person name="Toyoda A."/>
            <person name="Nozaki H."/>
        </authorList>
    </citation>
    <scope>NUCLEOTIDE SEQUENCE [LARGE SCALE GENOMIC DNA]</scope>
    <source>
        <strain evidence="2 3">NIES-4468</strain>
    </source>
</reference>
<feature type="compositionally biased region" description="Polar residues" evidence="1">
    <location>
        <begin position="31"/>
        <end position="40"/>
    </location>
</feature>
<proteinExistence type="predicted"/>
<accession>A0ABQ5S9J9</accession>
<gene>
    <name evidence="2" type="ORF">VaNZ11_010523</name>
</gene>
<feature type="compositionally biased region" description="Basic and acidic residues" evidence="1">
    <location>
        <begin position="60"/>
        <end position="72"/>
    </location>
</feature>
<evidence type="ECO:0000256" key="1">
    <source>
        <dbReference type="SAM" id="MobiDB-lite"/>
    </source>
</evidence>
<name>A0ABQ5S9J9_9CHLO</name>
<sequence>MLESFLGSTDVRAMERGLMLDLMPVLSNQAHSSHTSSLSETGFGCRTGEHAGAARHSQRRGTDPEPRRYDDAHDGSVWKWKLKWAGGFWKAGMTKDPSNGLWQRR</sequence>